<dbReference type="InParanoid" id="A0A3M0CTA8"/>
<dbReference type="RefSeq" id="WP_121937444.1">
    <property type="nucleotide sequence ID" value="NZ_REFR01000009.1"/>
</dbReference>
<gene>
    <name evidence="4" type="ORF">BXY39_0750</name>
</gene>
<evidence type="ECO:0000259" key="3">
    <source>
        <dbReference type="Pfam" id="PF00144"/>
    </source>
</evidence>
<feature type="chain" id="PRO_5018220521" evidence="2">
    <location>
        <begin position="22"/>
        <end position="422"/>
    </location>
</feature>
<evidence type="ECO:0000256" key="2">
    <source>
        <dbReference type="SAM" id="SignalP"/>
    </source>
</evidence>
<dbReference type="Proteomes" id="UP000271227">
    <property type="component" value="Unassembled WGS sequence"/>
</dbReference>
<evidence type="ECO:0000313" key="4">
    <source>
        <dbReference type="EMBL" id="RMB12257.1"/>
    </source>
</evidence>
<dbReference type="InterPro" id="IPR001466">
    <property type="entry name" value="Beta-lactam-related"/>
</dbReference>
<dbReference type="InterPro" id="IPR012338">
    <property type="entry name" value="Beta-lactam/transpept-like"/>
</dbReference>
<dbReference type="EMBL" id="REFR01000009">
    <property type="protein sequence ID" value="RMB12257.1"/>
    <property type="molecule type" value="Genomic_DNA"/>
</dbReference>
<dbReference type="Gene3D" id="3.40.710.10">
    <property type="entry name" value="DD-peptidase/beta-lactamase superfamily"/>
    <property type="match status" value="1"/>
</dbReference>
<dbReference type="Pfam" id="PF00144">
    <property type="entry name" value="Beta-lactamase"/>
    <property type="match status" value="1"/>
</dbReference>
<proteinExistence type="predicted"/>
<dbReference type="PANTHER" id="PTHR43283:SF7">
    <property type="entry name" value="BETA-LACTAMASE-RELATED DOMAIN-CONTAINING PROTEIN"/>
    <property type="match status" value="1"/>
</dbReference>
<reference evidence="4 5" key="1">
    <citation type="submission" date="2018-10" db="EMBL/GenBank/DDBJ databases">
        <title>Genomic Encyclopedia of Archaeal and Bacterial Type Strains, Phase II (KMG-II): from individual species to whole genera.</title>
        <authorList>
            <person name="Goeker M."/>
        </authorList>
    </citation>
    <scope>NUCLEOTIDE SEQUENCE [LARGE SCALE GENOMIC DNA]</scope>
    <source>
        <strain evidence="4 5">DSM 25217</strain>
    </source>
</reference>
<organism evidence="4 5">
    <name type="scientific">Eilatimonas milleporae</name>
    <dbReference type="NCBI Taxonomy" id="911205"/>
    <lineage>
        <taxon>Bacteria</taxon>
        <taxon>Pseudomonadati</taxon>
        <taxon>Pseudomonadota</taxon>
        <taxon>Alphaproteobacteria</taxon>
        <taxon>Kordiimonadales</taxon>
        <taxon>Kordiimonadaceae</taxon>
        <taxon>Eilatimonas</taxon>
    </lineage>
</organism>
<comment type="caution">
    <text evidence="4">The sequence shown here is derived from an EMBL/GenBank/DDBJ whole genome shotgun (WGS) entry which is preliminary data.</text>
</comment>
<protein>
    <submittedName>
        <fullName evidence="4">CubicO group peptidase (Beta-lactamase class C family)</fullName>
    </submittedName>
</protein>
<keyword evidence="5" id="KW-1185">Reference proteome</keyword>
<feature type="signal peptide" evidence="2">
    <location>
        <begin position="1"/>
        <end position="21"/>
    </location>
</feature>
<name>A0A3M0CTA8_9PROT</name>
<dbReference type="InterPro" id="IPR050789">
    <property type="entry name" value="Diverse_Enzym_Activities"/>
</dbReference>
<dbReference type="PANTHER" id="PTHR43283">
    <property type="entry name" value="BETA-LACTAMASE-RELATED"/>
    <property type="match status" value="1"/>
</dbReference>
<evidence type="ECO:0000256" key="1">
    <source>
        <dbReference type="SAM" id="MobiDB-lite"/>
    </source>
</evidence>
<feature type="domain" description="Beta-lactamase-related" evidence="3">
    <location>
        <begin position="112"/>
        <end position="389"/>
    </location>
</feature>
<accession>A0A3M0CTA8</accession>
<keyword evidence="2" id="KW-0732">Signal</keyword>
<evidence type="ECO:0000313" key="5">
    <source>
        <dbReference type="Proteomes" id="UP000271227"/>
    </source>
</evidence>
<dbReference type="OrthoDB" id="9814204at2"/>
<sequence>MKSCCAALLMMGGLFGTTALAEDIGAQDTGTENPDTENPDTENTGTGEDSVLDARLNSFLAGGYGPVTAPLDWFDPVDPVAGDFRGDPPVLAPDARTLPAGPLEAAAAYAADRDSMALIVMRGDAVEFERYWQGAGRDSRFNPQSMSKTVLGLLVGAAIRDGHIGGVDDPVGRYVPALAADPRGRITIGNLLQMSGGLSQLTTSYEVTRDNPGVVQFFGTDFIAPIFTLDQADPPGSRWEYNNDETNLLGHLLTLATGTRYTAYLSETLWKPLGLKGAGMYMDRPGGAVMMSCCIFSRPMDFLKIGMLIRDRGRYDGRQIVPADWVDAMTAPAETNKGYGYQIWLGDRAVSPVRPDGPPSLSWASEPYAAEDMIVMVGFGFQRVWIVPSLDLVILRAGRAWPDNWDESVIPNLLIRAAREPS</sequence>
<dbReference type="AlphaFoldDB" id="A0A3M0CTA8"/>
<feature type="region of interest" description="Disordered" evidence="1">
    <location>
        <begin position="26"/>
        <end position="49"/>
    </location>
</feature>
<dbReference type="SUPFAM" id="SSF56601">
    <property type="entry name" value="beta-lactamase/transpeptidase-like"/>
    <property type="match status" value="1"/>
</dbReference>